<proteinExistence type="predicted"/>
<reference evidence="1 2" key="1">
    <citation type="submission" date="2020-01" db="EMBL/GenBank/DDBJ databases">
        <authorList>
            <person name="Liu G."/>
            <person name="Liu B."/>
        </authorList>
    </citation>
    <scope>NUCLEOTIDE SEQUENCE [LARGE SCALE GENOMIC DNA]</scope>
    <source>
        <strain evidence="1 2">FJAT-51161</strain>
    </source>
</reference>
<name>A0ABX7AKK4_9BACI</name>
<dbReference type="Proteomes" id="UP000596049">
    <property type="component" value="Chromosome"/>
</dbReference>
<evidence type="ECO:0000313" key="1">
    <source>
        <dbReference type="EMBL" id="QQP10195.1"/>
    </source>
</evidence>
<evidence type="ECO:0000313" key="2">
    <source>
        <dbReference type="Proteomes" id="UP000596049"/>
    </source>
</evidence>
<protein>
    <submittedName>
        <fullName evidence="1">Uncharacterized protein</fullName>
    </submittedName>
</protein>
<accession>A0ABX7AKK4</accession>
<gene>
    <name evidence="1" type="ORF">FJQ98_12800</name>
</gene>
<dbReference type="EMBL" id="CP067341">
    <property type="protein sequence ID" value="QQP10195.1"/>
    <property type="molecule type" value="Genomic_DNA"/>
</dbReference>
<keyword evidence="2" id="KW-1185">Reference proteome</keyword>
<dbReference type="RefSeq" id="WP_143114882.1">
    <property type="nucleotide sequence ID" value="NZ_CP067341.1"/>
</dbReference>
<organism evidence="1 2">
    <name type="scientific">Lysinibacillus agricola</name>
    <dbReference type="NCBI Taxonomy" id="2590012"/>
    <lineage>
        <taxon>Bacteria</taxon>
        <taxon>Bacillati</taxon>
        <taxon>Bacillota</taxon>
        <taxon>Bacilli</taxon>
        <taxon>Bacillales</taxon>
        <taxon>Bacillaceae</taxon>
        <taxon>Lysinibacillus</taxon>
    </lineage>
</organism>
<dbReference type="PROSITE" id="PS51257">
    <property type="entry name" value="PROKAR_LIPOPROTEIN"/>
    <property type="match status" value="1"/>
</dbReference>
<sequence length="76" mass="8619">MLKKLFILFTIISVLLVGCSQEKKYYVWVDSSTQTQESIDSAIERLTIAKVDFIIDDHGSVLINEKDMDKAVMCCS</sequence>